<evidence type="ECO:0000313" key="9">
    <source>
        <dbReference type="Proteomes" id="UP000824128"/>
    </source>
</evidence>
<evidence type="ECO:0000256" key="6">
    <source>
        <dbReference type="ARBA" id="ARBA00038303"/>
    </source>
</evidence>
<evidence type="ECO:0000313" key="8">
    <source>
        <dbReference type="EMBL" id="HIU93552.1"/>
    </source>
</evidence>
<comment type="function">
    <text evidence="7">Specifically methylates the pseudouridine at position 1915 (m3Psi1915) in 23S rRNA.</text>
</comment>
<feature type="binding site" evidence="7">
    <location>
        <position position="76"/>
    </location>
    <ligand>
        <name>S-adenosyl-L-methionine</name>
        <dbReference type="ChEBI" id="CHEBI:59789"/>
    </ligand>
</feature>
<dbReference type="InterPro" id="IPR003742">
    <property type="entry name" value="RlmH-like"/>
</dbReference>
<evidence type="ECO:0000256" key="2">
    <source>
        <dbReference type="ARBA" id="ARBA00022552"/>
    </source>
</evidence>
<keyword evidence="2 7" id="KW-0698">rRNA processing</keyword>
<keyword evidence="5 7" id="KW-0949">S-adenosyl-L-methionine</keyword>
<keyword evidence="4 7" id="KW-0808">Transferase</keyword>
<evidence type="ECO:0000256" key="7">
    <source>
        <dbReference type="HAMAP-Rule" id="MF_00658"/>
    </source>
</evidence>
<dbReference type="InterPro" id="IPR029028">
    <property type="entry name" value="Alpha/beta_knot_MTases"/>
</dbReference>
<comment type="subunit">
    <text evidence="7">Homodimer.</text>
</comment>
<proteinExistence type="inferred from homology"/>
<sequence>MRIRIVCVGRLKEPYFLEAEAEFCRRLGRYAPTEVVEVADEPAPESLSAAQRRQVMAREAQRLLERIRPEEYVVALDARGTRRTSEAFAARLAALRDGGTRCATFLIGGSLGLGEAAFSRAAETLSLSDMTLPHRIARLVLLEQVYRAQKINAGEPYHK</sequence>
<dbReference type="NCBIfam" id="NF000985">
    <property type="entry name" value="PRK00103.1-3"/>
    <property type="match status" value="1"/>
</dbReference>
<dbReference type="AlphaFoldDB" id="A0A9D1SSU6"/>
<evidence type="ECO:0000256" key="1">
    <source>
        <dbReference type="ARBA" id="ARBA00022490"/>
    </source>
</evidence>
<feature type="binding site" evidence="7">
    <location>
        <begin position="127"/>
        <end position="132"/>
    </location>
    <ligand>
        <name>S-adenosyl-L-methionine</name>
        <dbReference type="ChEBI" id="CHEBI:59789"/>
    </ligand>
</feature>
<dbReference type="GO" id="GO:0005737">
    <property type="term" value="C:cytoplasm"/>
    <property type="evidence" value="ECO:0007669"/>
    <property type="project" value="UniProtKB-SubCell"/>
</dbReference>
<dbReference type="SUPFAM" id="SSF75217">
    <property type="entry name" value="alpha/beta knot"/>
    <property type="match status" value="1"/>
</dbReference>
<dbReference type="EC" id="2.1.1.177" evidence="7"/>
<gene>
    <name evidence="7 8" type="primary">rlmH</name>
    <name evidence="8" type="ORF">IAD24_00190</name>
</gene>
<dbReference type="Gene3D" id="3.40.1280.10">
    <property type="match status" value="1"/>
</dbReference>
<evidence type="ECO:0000256" key="5">
    <source>
        <dbReference type="ARBA" id="ARBA00022691"/>
    </source>
</evidence>
<dbReference type="Pfam" id="PF02590">
    <property type="entry name" value="SPOUT_MTase"/>
    <property type="match status" value="1"/>
</dbReference>
<comment type="subcellular location">
    <subcellularLocation>
        <location evidence="7">Cytoplasm</location>
    </subcellularLocation>
</comment>
<keyword evidence="3 7" id="KW-0489">Methyltransferase</keyword>
<keyword evidence="1 7" id="KW-0963">Cytoplasm</keyword>
<dbReference type="PIRSF" id="PIRSF004505">
    <property type="entry name" value="MT_bac"/>
    <property type="match status" value="1"/>
</dbReference>
<comment type="caution">
    <text evidence="8">The sequence shown here is derived from an EMBL/GenBank/DDBJ whole genome shotgun (WGS) entry which is preliminary data.</text>
</comment>
<dbReference type="GO" id="GO:0070038">
    <property type="term" value="F:rRNA (pseudouridine-N3-)-methyltransferase activity"/>
    <property type="evidence" value="ECO:0007669"/>
    <property type="project" value="UniProtKB-UniRule"/>
</dbReference>
<organism evidence="8 9">
    <name type="scientific">Candidatus Aphodomorpha intestinavium</name>
    <dbReference type="NCBI Taxonomy" id="2840672"/>
    <lineage>
        <taxon>Bacteria</taxon>
        <taxon>Bacillati</taxon>
        <taxon>Bacillota</taxon>
        <taxon>Clostridia</taxon>
        <taxon>Eubacteriales</taxon>
        <taxon>Candidatus Aphodomorpha</taxon>
    </lineage>
</organism>
<protein>
    <recommendedName>
        <fullName evidence="7">Ribosomal RNA large subunit methyltransferase H</fullName>
        <ecNumber evidence="7">2.1.1.177</ecNumber>
    </recommendedName>
    <alternativeName>
        <fullName evidence="7">23S rRNA (pseudouridine1915-N3)-methyltransferase</fullName>
    </alternativeName>
    <alternativeName>
        <fullName evidence="7">23S rRNA m3Psi1915 methyltransferase</fullName>
    </alternativeName>
    <alternativeName>
        <fullName evidence="7">rRNA (pseudouridine-N3-)-methyltransferase RlmH</fullName>
    </alternativeName>
</protein>
<reference evidence="8" key="2">
    <citation type="journal article" date="2021" name="PeerJ">
        <title>Extensive microbial diversity within the chicken gut microbiome revealed by metagenomics and culture.</title>
        <authorList>
            <person name="Gilroy R."/>
            <person name="Ravi A."/>
            <person name="Getino M."/>
            <person name="Pursley I."/>
            <person name="Horton D.L."/>
            <person name="Alikhan N.F."/>
            <person name="Baker D."/>
            <person name="Gharbi K."/>
            <person name="Hall N."/>
            <person name="Watson M."/>
            <person name="Adriaenssens E.M."/>
            <person name="Foster-Nyarko E."/>
            <person name="Jarju S."/>
            <person name="Secka A."/>
            <person name="Antonio M."/>
            <person name="Oren A."/>
            <person name="Chaudhuri R.R."/>
            <person name="La Ragione R."/>
            <person name="Hildebrand F."/>
            <person name="Pallen M.J."/>
        </authorList>
    </citation>
    <scope>NUCLEOTIDE SEQUENCE</scope>
    <source>
        <strain evidence="8">ChiGjej2B2-16831</strain>
    </source>
</reference>
<dbReference type="EMBL" id="DVNZ01000007">
    <property type="protein sequence ID" value="HIU93552.1"/>
    <property type="molecule type" value="Genomic_DNA"/>
</dbReference>
<dbReference type="PANTHER" id="PTHR33603:SF1">
    <property type="entry name" value="RIBOSOMAL RNA LARGE SUBUNIT METHYLTRANSFERASE H"/>
    <property type="match status" value="1"/>
</dbReference>
<feature type="binding site" evidence="7">
    <location>
        <position position="108"/>
    </location>
    <ligand>
        <name>S-adenosyl-L-methionine</name>
        <dbReference type="ChEBI" id="CHEBI:59789"/>
    </ligand>
</feature>
<evidence type="ECO:0000256" key="3">
    <source>
        <dbReference type="ARBA" id="ARBA00022603"/>
    </source>
</evidence>
<dbReference type="InterPro" id="IPR029026">
    <property type="entry name" value="tRNA_m1G_MTases_N"/>
</dbReference>
<dbReference type="HAMAP" id="MF_00658">
    <property type="entry name" value="23SrRNA_methyltr_H"/>
    <property type="match status" value="1"/>
</dbReference>
<comment type="catalytic activity">
    <reaction evidence="7">
        <text>pseudouridine(1915) in 23S rRNA + S-adenosyl-L-methionine = N(3)-methylpseudouridine(1915) in 23S rRNA + S-adenosyl-L-homocysteine + H(+)</text>
        <dbReference type="Rhea" id="RHEA:42752"/>
        <dbReference type="Rhea" id="RHEA-COMP:10221"/>
        <dbReference type="Rhea" id="RHEA-COMP:10222"/>
        <dbReference type="ChEBI" id="CHEBI:15378"/>
        <dbReference type="ChEBI" id="CHEBI:57856"/>
        <dbReference type="ChEBI" id="CHEBI:59789"/>
        <dbReference type="ChEBI" id="CHEBI:65314"/>
        <dbReference type="ChEBI" id="CHEBI:74486"/>
        <dbReference type="EC" id="2.1.1.177"/>
    </reaction>
</comment>
<evidence type="ECO:0000256" key="4">
    <source>
        <dbReference type="ARBA" id="ARBA00022679"/>
    </source>
</evidence>
<name>A0A9D1SSU6_9FIRM</name>
<accession>A0A9D1SSU6</accession>
<dbReference type="CDD" id="cd18081">
    <property type="entry name" value="RlmH-like"/>
    <property type="match status" value="1"/>
</dbReference>
<reference evidence="8" key="1">
    <citation type="submission" date="2020-10" db="EMBL/GenBank/DDBJ databases">
        <authorList>
            <person name="Gilroy R."/>
        </authorList>
    </citation>
    <scope>NUCLEOTIDE SEQUENCE</scope>
    <source>
        <strain evidence="8">ChiGjej2B2-16831</strain>
    </source>
</reference>
<dbReference type="PANTHER" id="PTHR33603">
    <property type="entry name" value="METHYLTRANSFERASE"/>
    <property type="match status" value="1"/>
</dbReference>
<comment type="similarity">
    <text evidence="6 7">Belongs to the RNA methyltransferase RlmH family.</text>
</comment>
<dbReference type="Proteomes" id="UP000824128">
    <property type="component" value="Unassembled WGS sequence"/>
</dbReference>